<evidence type="ECO:0000313" key="2">
    <source>
        <dbReference type="Proteomes" id="UP001057402"/>
    </source>
</evidence>
<reference evidence="2" key="1">
    <citation type="journal article" date="2023" name="Front. Plant Sci.">
        <title>Chromosomal-level genome assembly of Melastoma candidum provides insights into trichome evolution.</title>
        <authorList>
            <person name="Zhong Y."/>
            <person name="Wu W."/>
            <person name="Sun C."/>
            <person name="Zou P."/>
            <person name="Liu Y."/>
            <person name="Dai S."/>
            <person name="Zhou R."/>
        </authorList>
    </citation>
    <scope>NUCLEOTIDE SEQUENCE [LARGE SCALE GENOMIC DNA]</scope>
</reference>
<gene>
    <name evidence="1" type="ORF">MLD38_032597</name>
</gene>
<protein>
    <submittedName>
        <fullName evidence="1">Uncharacterized protein</fullName>
    </submittedName>
</protein>
<keyword evidence="2" id="KW-1185">Reference proteome</keyword>
<proteinExistence type="predicted"/>
<dbReference type="EMBL" id="CM042889">
    <property type="protein sequence ID" value="KAI4318944.1"/>
    <property type="molecule type" value="Genomic_DNA"/>
</dbReference>
<comment type="caution">
    <text evidence="1">The sequence shown here is derived from an EMBL/GenBank/DDBJ whole genome shotgun (WGS) entry which is preliminary data.</text>
</comment>
<sequence>MMMRSVVLMLVWWFLCGICLGKFLVEKNILKVTSPESLKGKNECAIGNFGIPRYGGTMAGTVVYPRDNSDACKAIKKVKEIMEKKPGGLPIFLLVDRGECNFTMKAWNSQNAGAAAILVVDYKTEPLITMDQPDEASENDDYIDKITIPSVLISKSLGEKMKKALSDEEIVSVVLDWTDALPNPDERVEYEFWMSSDTTCGPKCDSQMNFLKDFKGSAQILEKTGYTSFTPHYITLYCSGSKTSNPCATQCINKGRYCAPDTVDEYLGAEVVLENLRQACIFRVTNESGKPWLWWDYVTDFTRRCSMQEGKFSKACAGQVIDSLGMAKDKIEKCMGDPNVDEENPILQAEQGSQIGKGPRGDITMLPTLLINGVQYRGKLDRVAVLKAICAGFRETTEPSICLRADMETNECLDKNGGCWEDKANNITACRDTFRGRVCECPVVQGVQFLGDGYTECKPSKSSRCRINNGGCWHESRDGKSYSACPEDGSEGCKCPPGFKMNAENSCEDVDECEQKLACQCPECKCNDTWGGYECSCSQGLLYIKDQDTCISRKSVTKSNAGLVWLLVLGLAALVAGGYLLYKYRIRRYMDSEIRGIMAQYMPLDGHAEPLIHSSGDI</sequence>
<organism evidence="1 2">
    <name type="scientific">Melastoma candidum</name>
    <dbReference type="NCBI Taxonomy" id="119954"/>
    <lineage>
        <taxon>Eukaryota</taxon>
        <taxon>Viridiplantae</taxon>
        <taxon>Streptophyta</taxon>
        <taxon>Embryophyta</taxon>
        <taxon>Tracheophyta</taxon>
        <taxon>Spermatophyta</taxon>
        <taxon>Magnoliopsida</taxon>
        <taxon>eudicotyledons</taxon>
        <taxon>Gunneridae</taxon>
        <taxon>Pentapetalae</taxon>
        <taxon>rosids</taxon>
        <taxon>malvids</taxon>
        <taxon>Myrtales</taxon>
        <taxon>Melastomataceae</taxon>
        <taxon>Melastomatoideae</taxon>
        <taxon>Melastomateae</taxon>
        <taxon>Melastoma</taxon>
    </lineage>
</organism>
<dbReference type="Proteomes" id="UP001057402">
    <property type="component" value="Chromosome 10"/>
</dbReference>
<accession>A0ACB9M3W7</accession>
<name>A0ACB9M3W7_9MYRT</name>
<evidence type="ECO:0000313" key="1">
    <source>
        <dbReference type="EMBL" id="KAI4318944.1"/>
    </source>
</evidence>